<dbReference type="AlphaFoldDB" id="A0A2J6SWY6"/>
<dbReference type="InParanoid" id="A0A2J6SWY6"/>
<dbReference type="RefSeq" id="XP_024732193.1">
    <property type="nucleotide sequence ID" value="XM_024875564.1"/>
</dbReference>
<dbReference type="GeneID" id="36583644"/>
<reference evidence="1 2" key="1">
    <citation type="submission" date="2016-04" db="EMBL/GenBank/DDBJ databases">
        <title>A degradative enzymes factory behind the ericoid mycorrhizal symbiosis.</title>
        <authorList>
            <consortium name="DOE Joint Genome Institute"/>
            <person name="Martino E."/>
            <person name="Morin E."/>
            <person name="Grelet G."/>
            <person name="Kuo A."/>
            <person name="Kohler A."/>
            <person name="Daghino S."/>
            <person name="Barry K."/>
            <person name="Choi C."/>
            <person name="Cichocki N."/>
            <person name="Clum A."/>
            <person name="Copeland A."/>
            <person name="Hainaut M."/>
            <person name="Haridas S."/>
            <person name="Labutti K."/>
            <person name="Lindquist E."/>
            <person name="Lipzen A."/>
            <person name="Khouja H.-R."/>
            <person name="Murat C."/>
            <person name="Ohm R."/>
            <person name="Olson A."/>
            <person name="Spatafora J."/>
            <person name="Veneault-Fourrey C."/>
            <person name="Henrissat B."/>
            <person name="Grigoriev I."/>
            <person name="Martin F."/>
            <person name="Perotto S."/>
        </authorList>
    </citation>
    <scope>NUCLEOTIDE SEQUENCE [LARGE SCALE GENOMIC DNA]</scope>
    <source>
        <strain evidence="1 2">E</strain>
    </source>
</reference>
<dbReference type="EMBL" id="KZ613856">
    <property type="protein sequence ID" value="PMD55289.1"/>
    <property type="molecule type" value="Genomic_DNA"/>
</dbReference>
<sequence length="92" mass="10837">MSRIRNRKGENSRRRKRTLIKKAHEYGELSGADIAFFIYKSGHWFTYRSTNRQSFPPSWDEIVSFQMSYPLPVNLLPQDFNVKSKLVLPCAK</sequence>
<organism evidence="1 2">
    <name type="scientific">Hyaloscypha bicolor E</name>
    <dbReference type="NCBI Taxonomy" id="1095630"/>
    <lineage>
        <taxon>Eukaryota</taxon>
        <taxon>Fungi</taxon>
        <taxon>Dikarya</taxon>
        <taxon>Ascomycota</taxon>
        <taxon>Pezizomycotina</taxon>
        <taxon>Leotiomycetes</taxon>
        <taxon>Helotiales</taxon>
        <taxon>Hyaloscyphaceae</taxon>
        <taxon>Hyaloscypha</taxon>
        <taxon>Hyaloscypha bicolor</taxon>
    </lineage>
</organism>
<dbReference type="STRING" id="1095630.A0A2J6SWY6"/>
<dbReference type="Proteomes" id="UP000235371">
    <property type="component" value="Unassembled WGS sequence"/>
</dbReference>
<name>A0A2J6SWY6_9HELO</name>
<dbReference type="GO" id="GO:0045944">
    <property type="term" value="P:positive regulation of transcription by RNA polymerase II"/>
    <property type="evidence" value="ECO:0007669"/>
    <property type="project" value="UniProtKB-ARBA"/>
</dbReference>
<evidence type="ECO:0000313" key="2">
    <source>
        <dbReference type="Proteomes" id="UP000235371"/>
    </source>
</evidence>
<dbReference type="GO" id="GO:0046983">
    <property type="term" value="F:protein dimerization activity"/>
    <property type="evidence" value="ECO:0007669"/>
    <property type="project" value="InterPro"/>
</dbReference>
<protein>
    <submittedName>
        <fullName evidence="1">Uncharacterized protein</fullName>
    </submittedName>
</protein>
<proteinExistence type="predicted"/>
<dbReference type="Gene3D" id="3.40.1810.10">
    <property type="entry name" value="Transcription factor, MADS-box"/>
    <property type="match status" value="1"/>
</dbReference>
<dbReference type="SUPFAM" id="SSF55455">
    <property type="entry name" value="SRF-like"/>
    <property type="match status" value="1"/>
</dbReference>
<dbReference type="InterPro" id="IPR036879">
    <property type="entry name" value="TF_MADSbox_sf"/>
</dbReference>
<evidence type="ECO:0000313" key="1">
    <source>
        <dbReference type="EMBL" id="PMD55289.1"/>
    </source>
</evidence>
<gene>
    <name evidence="1" type="ORF">K444DRAFT_538700</name>
</gene>
<dbReference type="OrthoDB" id="1898716at2759"/>
<dbReference type="GO" id="GO:0003677">
    <property type="term" value="F:DNA binding"/>
    <property type="evidence" value="ECO:0007669"/>
    <property type="project" value="InterPro"/>
</dbReference>
<keyword evidence="2" id="KW-1185">Reference proteome</keyword>
<accession>A0A2J6SWY6</accession>